<dbReference type="AlphaFoldDB" id="A0A4R5KAG7"/>
<proteinExistence type="predicted"/>
<dbReference type="SUPFAM" id="SSF52218">
    <property type="entry name" value="Flavoproteins"/>
    <property type="match status" value="1"/>
</dbReference>
<evidence type="ECO:0000259" key="1">
    <source>
        <dbReference type="Pfam" id="PF06792"/>
    </source>
</evidence>
<dbReference type="Pfam" id="PF23189">
    <property type="entry name" value="UPF0261_C"/>
    <property type="match status" value="1"/>
</dbReference>
<dbReference type="PIRSF" id="PIRSF033271">
    <property type="entry name" value="UCP033271"/>
    <property type="match status" value="1"/>
</dbReference>
<name>A0A4R5KAG7_9BACL</name>
<dbReference type="Pfam" id="PF06792">
    <property type="entry name" value="UPF0261"/>
    <property type="match status" value="1"/>
</dbReference>
<dbReference type="EMBL" id="SMRT01000023">
    <property type="protein sequence ID" value="TDF92026.1"/>
    <property type="molecule type" value="Genomic_DNA"/>
</dbReference>
<dbReference type="InterPro" id="IPR056778">
    <property type="entry name" value="UPF0261_C"/>
</dbReference>
<keyword evidence="4" id="KW-1185">Reference proteome</keyword>
<organism evidence="3 4">
    <name type="scientific">Paenibacillus piri</name>
    <dbReference type="NCBI Taxonomy" id="2547395"/>
    <lineage>
        <taxon>Bacteria</taxon>
        <taxon>Bacillati</taxon>
        <taxon>Bacillota</taxon>
        <taxon>Bacilli</taxon>
        <taxon>Bacillales</taxon>
        <taxon>Paenibacillaceae</taxon>
        <taxon>Paenibacillus</taxon>
    </lineage>
</organism>
<dbReference type="InterPro" id="IPR051353">
    <property type="entry name" value="Tobamovirus_resist_UPF0261"/>
</dbReference>
<dbReference type="NCBIfam" id="NF002674">
    <property type="entry name" value="PRK02399.1-2"/>
    <property type="match status" value="1"/>
</dbReference>
<dbReference type="InterPro" id="IPR044122">
    <property type="entry name" value="UPF0261_N"/>
</dbReference>
<accession>A0A4R5KAG7</accession>
<dbReference type="Gene3D" id="3.40.50.12030">
    <property type="entry name" value="Uncharacterised protein family UPF0261, NC domain"/>
    <property type="match status" value="1"/>
</dbReference>
<evidence type="ECO:0000313" key="4">
    <source>
        <dbReference type="Proteomes" id="UP000295636"/>
    </source>
</evidence>
<feature type="domain" description="UPF0261" evidence="2">
    <location>
        <begin position="184"/>
        <end position="398"/>
    </location>
</feature>
<dbReference type="InterPro" id="IPR029039">
    <property type="entry name" value="Flavoprotein-like_sf"/>
</dbReference>
<dbReference type="OrthoDB" id="9776369at2"/>
<dbReference type="PANTHER" id="PTHR31862:SF1">
    <property type="entry name" value="UPF0261 DOMAIN PROTEIN (AFU_ORTHOLOGUE AFUA_1G10120)"/>
    <property type="match status" value="1"/>
</dbReference>
<feature type="domain" description="UPF0261" evidence="1">
    <location>
        <begin position="3"/>
        <end position="176"/>
    </location>
</feature>
<evidence type="ECO:0000313" key="3">
    <source>
        <dbReference type="EMBL" id="TDF92026.1"/>
    </source>
</evidence>
<protein>
    <submittedName>
        <fullName evidence="3">UPF0261 family protein</fullName>
    </submittedName>
</protein>
<evidence type="ECO:0000259" key="2">
    <source>
        <dbReference type="Pfam" id="PF23189"/>
    </source>
</evidence>
<dbReference type="PANTHER" id="PTHR31862">
    <property type="entry name" value="UPF0261 DOMAIN PROTEIN (AFU_ORTHOLOGUE AFUA_1G10120)"/>
    <property type="match status" value="1"/>
</dbReference>
<dbReference type="Gene3D" id="3.40.50.12020">
    <property type="entry name" value="Uncharacterised protein family UPF0261, NN domain"/>
    <property type="match status" value="1"/>
</dbReference>
<dbReference type="InterPro" id="IPR008322">
    <property type="entry name" value="UPF0261"/>
</dbReference>
<dbReference type="CDD" id="cd15488">
    <property type="entry name" value="Tm-1-like"/>
    <property type="match status" value="1"/>
</dbReference>
<comment type="caution">
    <text evidence="3">The sequence shown here is derived from an EMBL/GenBank/DDBJ whole genome shotgun (WGS) entry which is preliminary data.</text>
</comment>
<sequence>MAKTVALLGALDTKGMEYAYVRDYIVSKGYNVLLIDVGVLEAPYLEPDITREAVAKAAGAELSELAEKKDRGEAIEAMSRGVRKLLGELYAAGRFQAVLALGGTGGTSVACAGMRELPVGVPKVMVSTVAGTDVSAYVGTKDITMIPSIVDVSGINRISREIFLRAAGAVCGMLEADPPKGADKPIIAASMFGNTTVAVEAAKKTLEQAGFEVIVFHCTGQGGKTMEALIESGLVAGVLDMTTTEWADELVGGVFSAGPRRLEAAARGAVPAIVVPGCLDMVNFGAPETVPGRFADRTLYRHNPNVTLMRTNIEENRELGRRIAEKLNMSRGRVTVLLPKQGLSVISADGGAFYWPEADQALFDSLTESLRPDIEVIERDCPINDLAFAELCARTLLNHLTEKGANHP</sequence>
<dbReference type="Proteomes" id="UP000295636">
    <property type="component" value="Unassembled WGS sequence"/>
</dbReference>
<reference evidence="3 4" key="1">
    <citation type="submission" date="2019-03" db="EMBL/GenBank/DDBJ databases">
        <title>This is whole genome sequence of Paenibacillus sp MS74 strain.</title>
        <authorList>
            <person name="Trinh H.N."/>
        </authorList>
    </citation>
    <scope>NUCLEOTIDE SEQUENCE [LARGE SCALE GENOMIC DNA]</scope>
    <source>
        <strain evidence="3 4">MS74</strain>
    </source>
</reference>
<gene>
    <name evidence="3" type="ORF">E1757_30985</name>
</gene>